<protein>
    <submittedName>
        <fullName evidence="1">Uncharacterized protein</fullName>
    </submittedName>
</protein>
<gene>
    <name evidence="1" type="ORF">MANES_18G123400v8</name>
</gene>
<keyword evidence="2" id="KW-1185">Reference proteome</keyword>
<dbReference type="EMBL" id="CM004404">
    <property type="protein sequence ID" value="KAG8633625.1"/>
    <property type="molecule type" value="Genomic_DNA"/>
</dbReference>
<evidence type="ECO:0000313" key="1">
    <source>
        <dbReference type="EMBL" id="KAG8633625.1"/>
    </source>
</evidence>
<accession>A0ACB7G0A4</accession>
<evidence type="ECO:0000313" key="2">
    <source>
        <dbReference type="Proteomes" id="UP000091857"/>
    </source>
</evidence>
<dbReference type="Proteomes" id="UP000091857">
    <property type="component" value="Chromosome 18"/>
</dbReference>
<proteinExistence type="predicted"/>
<comment type="caution">
    <text evidence="1">The sequence shown here is derived from an EMBL/GenBank/DDBJ whole genome shotgun (WGS) entry which is preliminary data.</text>
</comment>
<name>A0ACB7G0A4_MANES</name>
<organism evidence="1 2">
    <name type="scientific">Manihot esculenta</name>
    <name type="common">Cassava</name>
    <name type="synonym">Jatropha manihot</name>
    <dbReference type="NCBI Taxonomy" id="3983"/>
    <lineage>
        <taxon>Eukaryota</taxon>
        <taxon>Viridiplantae</taxon>
        <taxon>Streptophyta</taxon>
        <taxon>Embryophyta</taxon>
        <taxon>Tracheophyta</taxon>
        <taxon>Spermatophyta</taxon>
        <taxon>Magnoliopsida</taxon>
        <taxon>eudicotyledons</taxon>
        <taxon>Gunneridae</taxon>
        <taxon>Pentapetalae</taxon>
        <taxon>rosids</taxon>
        <taxon>fabids</taxon>
        <taxon>Malpighiales</taxon>
        <taxon>Euphorbiaceae</taxon>
        <taxon>Crotonoideae</taxon>
        <taxon>Manihoteae</taxon>
        <taxon>Manihot</taxon>
    </lineage>
</organism>
<reference evidence="2" key="1">
    <citation type="journal article" date="2016" name="Nat. Biotechnol.">
        <title>Sequencing wild and cultivated cassava and related species reveals extensive interspecific hybridization and genetic diversity.</title>
        <authorList>
            <person name="Bredeson J.V."/>
            <person name="Lyons J.B."/>
            <person name="Prochnik S.E."/>
            <person name="Wu G.A."/>
            <person name="Ha C.M."/>
            <person name="Edsinger-Gonzales E."/>
            <person name="Grimwood J."/>
            <person name="Schmutz J."/>
            <person name="Rabbi I.Y."/>
            <person name="Egesi C."/>
            <person name="Nauluvula P."/>
            <person name="Lebot V."/>
            <person name="Ndunguru J."/>
            <person name="Mkamilo G."/>
            <person name="Bart R.S."/>
            <person name="Setter T.L."/>
            <person name="Gleadow R.M."/>
            <person name="Kulakow P."/>
            <person name="Ferguson M.E."/>
            <person name="Rounsley S."/>
            <person name="Rokhsar D.S."/>
        </authorList>
    </citation>
    <scope>NUCLEOTIDE SEQUENCE [LARGE SCALE GENOMIC DNA]</scope>
    <source>
        <strain evidence="2">cv. AM560-2</strain>
    </source>
</reference>
<sequence>MEFQFHKMILFSFLIIGFVGVVVRLYNCLVVKPKRLRSMLKKQGINGPPPAFLLGNMREIMKSLSSNEKTNDPPLTHNCAARVLPFSERWLKDYGQVLVLSLGHIQVLNLHQPELVKEFATCVSWDLGRPSMINDIGPLLGKGILTSNGAFWSHQRKIIAPGLYMEKIKGMVNQITESAITLVNSWKSMVERDGGIADIKIDEAVSRFSGDVISRACFGSNYSKGEQIFLKLSHLQEILSKKGLALGIPGMRYLPTKTNREAWALEKEIRNLILKVVKERQETADEKDLLQMILEGAKDSNLSREETERFIVDNCNNIYLAGWETSAVAAVWCLMLLAANQEWQDRVRAEVLEICGGNMPNSDMIRKMKLLNMVIYETLRLYSPVPLIAREALKDMKLGNINIPKGVNVWTTILLLHTDPEIWGSDSYKFNPERFANGIAGACKYPFLYMPFGVGPRVCIGQHLAMVELKILMALILSNFSLTISPKYIHSPTLALGVKPKYGVILLVKKM</sequence>